<dbReference type="EMBL" id="JACHMK010000001">
    <property type="protein sequence ID" value="MBB6333640.1"/>
    <property type="molecule type" value="Genomic_DNA"/>
</dbReference>
<protein>
    <submittedName>
        <fullName evidence="1">Uncharacterized protein</fullName>
    </submittedName>
</protein>
<accession>A0A923E3R9</accession>
<reference evidence="1" key="1">
    <citation type="submission" date="2020-08" db="EMBL/GenBank/DDBJ databases">
        <title>Sequencing the genomes of 1000 actinobacteria strains.</title>
        <authorList>
            <person name="Klenk H.-P."/>
        </authorList>
    </citation>
    <scope>NUCLEOTIDE SEQUENCE</scope>
    <source>
        <strain evidence="1">DSM 10695</strain>
    </source>
</reference>
<name>A0A923E3R9_9ACTO</name>
<sequence>MSRVAFKLNKQAVADMLRSAEAQALVGRAASTIASRAGDGFAVEHRTRSRARAYVKPTTAAARKAAADHALEIAAINGV</sequence>
<keyword evidence="2" id="KW-1185">Reference proteome</keyword>
<dbReference type="Proteomes" id="UP000617426">
    <property type="component" value="Unassembled WGS sequence"/>
</dbReference>
<evidence type="ECO:0000313" key="1">
    <source>
        <dbReference type="EMBL" id="MBB6333640.1"/>
    </source>
</evidence>
<comment type="caution">
    <text evidence="1">The sequence shown here is derived from an EMBL/GenBank/DDBJ whole genome shotgun (WGS) entry which is preliminary data.</text>
</comment>
<organism evidence="1 2">
    <name type="scientific">Schaalia hyovaginalis</name>
    <dbReference type="NCBI Taxonomy" id="29316"/>
    <lineage>
        <taxon>Bacteria</taxon>
        <taxon>Bacillati</taxon>
        <taxon>Actinomycetota</taxon>
        <taxon>Actinomycetes</taxon>
        <taxon>Actinomycetales</taxon>
        <taxon>Actinomycetaceae</taxon>
        <taxon>Schaalia</taxon>
    </lineage>
</organism>
<dbReference type="AlphaFoldDB" id="A0A923E3R9"/>
<gene>
    <name evidence="1" type="ORF">HD592_000205</name>
</gene>
<evidence type="ECO:0000313" key="2">
    <source>
        <dbReference type="Proteomes" id="UP000617426"/>
    </source>
</evidence>
<dbReference type="RefSeq" id="WP_184451331.1">
    <property type="nucleotide sequence ID" value="NZ_JACHMK010000001.1"/>
</dbReference>
<proteinExistence type="predicted"/>